<keyword evidence="2" id="KW-1185">Reference proteome</keyword>
<reference evidence="1 2" key="1">
    <citation type="submission" date="2023-07" db="EMBL/GenBank/DDBJ databases">
        <title>Sorghum-associated microbial communities from plants grown in Nebraska, USA.</title>
        <authorList>
            <person name="Schachtman D."/>
        </authorList>
    </citation>
    <scope>NUCLEOTIDE SEQUENCE [LARGE SCALE GENOMIC DNA]</scope>
    <source>
        <strain evidence="1 2">584</strain>
    </source>
</reference>
<dbReference type="SUPFAM" id="SSF51338">
    <property type="entry name" value="Composite domain of metallo-dependent hydrolases"/>
    <property type="match status" value="1"/>
</dbReference>
<dbReference type="EMBL" id="JAVDPW010000019">
    <property type="protein sequence ID" value="MDR6294380.1"/>
    <property type="molecule type" value="Genomic_DNA"/>
</dbReference>
<dbReference type="Gene3D" id="3.20.20.140">
    <property type="entry name" value="Metal-dependent hydrolases"/>
    <property type="match status" value="1"/>
</dbReference>
<dbReference type="RefSeq" id="WP_309801857.1">
    <property type="nucleotide sequence ID" value="NZ_JAVDPW010000019.1"/>
</dbReference>
<gene>
    <name evidence="1" type="ORF">E9232_006934</name>
</gene>
<dbReference type="InterPro" id="IPR011059">
    <property type="entry name" value="Metal-dep_hydrolase_composite"/>
</dbReference>
<evidence type="ECO:0000313" key="2">
    <source>
        <dbReference type="Proteomes" id="UP001262410"/>
    </source>
</evidence>
<evidence type="ECO:0000313" key="1">
    <source>
        <dbReference type="EMBL" id="MDR6294380.1"/>
    </source>
</evidence>
<accession>A0ABU1K0I3</accession>
<protein>
    <submittedName>
        <fullName evidence="1">Uncharacterized protein</fullName>
    </submittedName>
</protein>
<dbReference type="Proteomes" id="UP001262410">
    <property type="component" value="Unassembled WGS sequence"/>
</dbReference>
<organism evidence="1 2">
    <name type="scientific">Inquilinus ginsengisoli</name>
    <dbReference type="NCBI Taxonomy" id="363840"/>
    <lineage>
        <taxon>Bacteria</taxon>
        <taxon>Pseudomonadati</taxon>
        <taxon>Pseudomonadota</taxon>
        <taxon>Alphaproteobacteria</taxon>
        <taxon>Rhodospirillales</taxon>
        <taxon>Rhodospirillaceae</taxon>
        <taxon>Inquilinus</taxon>
    </lineage>
</organism>
<proteinExistence type="predicted"/>
<comment type="caution">
    <text evidence="1">The sequence shown here is derived from an EMBL/GenBank/DDBJ whole genome shotgun (WGS) entry which is preliminary data.</text>
</comment>
<name>A0ABU1K0I3_9PROT</name>
<sequence>MDLSVPLRFQYRKSAAKRSETLRGCGVFGLVSIRFAIGRRRIGKGGSVSPCGCTPFAGMEGMGRPVATIMRGAAAMRDDEGPGEPSGRLAAFD</sequence>